<dbReference type="InterPro" id="IPR015421">
    <property type="entry name" value="PyrdxlP-dep_Trfase_major"/>
</dbReference>
<gene>
    <name evidence="4" type="ORF">ATB98_16660</name>
</gene>
<dbReference type="GO" id="GO:0030170">
    <property type="term" value="F:pyridoxal phosphate binding"/>
    <property type="evidence" value="ECO:0007669"/>
    <property type="project" value="InterPro"/>
</dbReference>
<dbReference type="Gene3D" id="3.90.1150.10">
    <property type="entry name" value="Aspartate Aminotransferase, domain 1"/>
    <property type="match status" value="1"/>
</dbReference>
<dbReference type="Gene3D" id="3.40.640.10">
    <property type="entry name" value="Type I PLP-dependent aspartate aminotransferase-like (Major domain)"/>
    <property type="match status" value="1"/>
</dbReference>
<evidence type="ECO:0000313" key="5">
    <source>
        <dbReference type="Proteomes" id="UP000078507"/>
    </source>
</evidence>
<accession>A0A178YRX0</accession>
<keyword evidence="2" id="KW-0808">Transferase</keyword>
<evidence type="ECO:0008006" key="6">
    <source>
        <dbReference type="Google" id="ProtNLM"/>
    </source>
</evidence>
<dbReference type="InterPro" id="IPR005814">
    <property type="entry name" value="Aminotrans_3"/>
</dbReference>
<comment type="caution">
    <text evidence="4">The sequence shown here is derived from an EMBL/GenBank/DDBJ whole genome shotgun (WGS) entry which is preliminary data.</text>
</comment>
<evidence type="ECO:0000256" key="1">
    <source>
        <dbReference type="ARBA" id="ARBA00022576"/>
    </source>
</evidence>
<dbReference type="PANTHER" id="PTHR42684">
    <property type="entry name" value="ADENOSYLMETHIONINE-8-AMINO-7-OXONONANOATE AMINOTRANSFERASE"/>
    <property type="match status" value="1"/>
</dbReference>
<keyword evidence="1" id="KW-0032">Aminotransferase</keyword>
<proteinExistence type="predicted"/>
<dbReference type="EMBL" id="LNQB01000048">
    <property type="protein sequence ID" value="OAP49956.1"/>
    <property type="molecule type" value="Genomic_DNA"/>
</dbReference>
<evidence type="ECO:0000313" key="4">
    <source>
        <dbReference type="EMBL" id="OAP49956.1"/>
    </source>
</evidence>
<keyword evidence="3" id="KW-0663">Pyridoxal phosphate</keyword>
<dbReference type="GO" id="GO:0004015">
    <property type="term" value="F:adenosylmethionine-8-amino-7-oxononanoate transaminase activity"/>
    <property type="evidence" value="ECO:0007669"/>
    <property type="project" value="TreeGrafter"/>
</dbReference>
<dbReference type="InterPro" id="IPR015422">
    <property type="entry name" value="PyrdxlP-dep_Trfase_small"/>
</dbReference>
<name>A0A178YRX0_SINSA</name>
<dbReference type="AlphaFoldDB" id="A0A178YRX0"/>
<dbReference type="STRING" id="36856.ATB98_16660"/>
<evidence type="ECO:0000256" key="3">
    <source>
        <dbReference type="ARBA" id="ARBA00022898"/>
    </source>
</evidence>
<dbReference type="Pfam" id="PF00202">
    <property type="entry name" value="Aminotran_3"/>
    <property type="match status" value="1"/>
</dbReference>
<dbReference type="GO" id="GO:0009102">
    <property type="term" value="P:biotin biosynthetic process"/>
    <property type="evidence" value="ECO:0007669"/>
    <property type="project" value="TreeGrafter"/>
</dbReference>
<evidence type="ECO:0000256" key="2">
    <source>
        <dbReference type="ARBA" id="ARBA00022679"/>
    </source>
</evidence>
<dbReference type="InterPro" id="IPR015424">
    <property type="entry name" value="PyrdxlP-dep_Trfase"/>
</dbReference>
<reference evidence="4 5" key="1">
    <citation type="submission" date="2015-11" db="EMBL/GenBank/DDBJ databases">
        <title>Ensifer anhuiense sp. nov., an effective nitrogen fixation bacterium with Glycine soja.</title>
        <authorList>
            <person name="Yan H."/>
            <person name="Chen W."/>
        </authorList>
    </citation>
    <scope>NUCLEOTIDE SEQUENCE [LARGE SCALE GENOMIC DNA]</scope>
    <source>
        <strain evidence="4 5">LMG 7837</strain>
    </source>
</reference>
<dbReference type="SUPFAM" id="SSF53383">
    <property type="entry name" value="PLP-dependent transferases"/>
    <property type="match status" value="1"/>
</dbReference>
<organism evidence="4 5">
    <name type="scientific">Sinorhizobium saheli</name>
    <dbReference type="NCBI Taxonomy" id="36856"/>
    <lineage>
        <taxon>Bacteria</taxon>
        <taxon>Pseudomonadati</taxon>
        <taxon>Pseudomonadota</taxon>
        <taxon>Alphaproteobacteria</taxon>
        <taxon>Hyphomicrobiales</taxon>
        <taxon>Rhizobiaceae</taxon>
        <taxon>Sinorhizobium/Ensifer group</taxon>
        <taxon>Sinorhizobium</taxon>
    </lineage>
</organism>
<dbReference type="PANTHER" id="PTHR42684:SF3">
    <property type="entry name" value="ADENOSYLMETHIONINE-8-AMINO-7-OXONONANOATE AMINOTRANSFERASE"/>
    <property type="match status" value="1"/>
</dbReference>
<keyword evidence="5" id="KW-1185">Reference proteome</keyword>
<dbReference type="Proteomes" id="UP000078507">
    <property type="component" value="Unassembled WGS sequence"/>
</dbReference>
<protein>
    <recommendedName>
        <fullName evidence="6">Adenosylmethionine-8-amino-7-oxononanoate aminotransferase</fullName>
    </recommendedName>
</protein>
<sequence length="155" mass="17237">MTAAGVDADRALFQRLRDAPDRQTRRYATCTISNPIACAAAVANLDIWRNEPVLERIESLEAMHRKNLARFEGDDRFTNMRQMGTIAALDLVVPSGGYLAEVGPRMRRLFRERGLLIRPLGNVIYLMPPYCVTADELGLAYDAIDEVASIVLGKA</sequence>